<evidence type="ECO:0000313" key="3">
    <source>
        <dbReference type="Proteomes" id="UP000447873"/>
    </source>
</evidence>
<dbReference type="OrthoDB" id="10034502at2759"/>
<dbReference type="InterPro" id="IPR013744">
    <property type="entry name" value="SidJ"/>
</dbReference>
<organism evidence="1 3">
    <name type="scientific">Venturia inaequalis</name>
    <name type="common">Apple scab fungus</name>
    <dbReference type="NCBI Taxonomy" id="5025"/>
    <lineage>
        <taxon>Eukaryota</taxon>
        <taxon>Fungi</taxon>
        <taxon>Dikarya</taxon>
        <taxon>Ascomycota</taxon>
        <taxon>Pezizomycotina</taxon>
        <taxon>Dothideomycetes</taxon>
        <taxon>Pleosporomycetidae</taxon>
        <taxon>Venturiales</taxon>
        <taxon>Venturiaceae</taxon>
        <taxon>Venturia</taxon>
    </lineage>
</organism>
<protein>
    <recommendedName>
        <fullName evidence="5">Siderophore biosynthesis lipase/esterase</fullName>
    </recommendedName>
</protein>
<dbReference type="SUPFAM" id="SSF53474">
    <property type="entry name" value="alpha/beta-Hydrolases"/>
    <property type="match status" value="1"/>
</dbReference>
<name>A0A8H3UGI1_VENIN</name>
<dbReference type="Gene3D" id="3.40.50.1820">
    <property type="entry name" value="alpha/beta hydrolase"/>
    <property type="match status" value="1"/>
</dbReference>
<dbReference type="Pfam" id="PF08538">
    <property type="entry name" value="DUF1749"/>
    <property type="match status" value="1"/>
</dbReference>
<evidence type="ECO:0008006" key="5">
    <source>
        <dbReference type="Google" id="ProtNLM"/>
    </source>
</evidence>
<keyword evidence="4" id="KW-1185">Reference proteome</keyword>
<dbReference type="PANTHER" id="PTHR31591">
    <property type="entry name" value="UPF0613 PROTEIN PB24D3.06C"/>
    <property type="match status" value="1"/>
</dbReference>
<sequence>MIRPMGSKFWPKGGLAGVLHHYTESLVTFEYTSGTIPKPHSLLFIGGLSDGLATTSYMADIVKALDTTKWSIFTLNLTSSYQSWGLGHLDRDIEELAQCIHHIKDYKKSKFGEVEGKFVLMGHSTGSQDVLHYLHKPNPLKSTPAFDPDLQHIRRPAIDGAIMQAAVSDREAIQWCLQTGIGGKSPAEIRAVYEKMVALAKEAARHDQATDTMLPMWMTGQIYPSNTPITCRRFLSLVSPESPQAPSEDDLFSSDLGDAQLAKTFGMVKEQGLLKYKLMVLLSGADQSVPDWVDKSKVLERWRNATDHNGKYNIWDQEHTAIIPGASHALSNDDQEEPRKFLVAKVMGYLQALEKGS</sequence>
<proteinExistence type="predicted"/>
<reference evidence="1 3" key="1">
    <citation type="submission" date="2018-12" db="EMBL/GenBank/DDBJ databases">
        <title>Venturia inaequalis Genome Resource.</title>
        <authorList>
            <person name="Lichtner F.J."/>
        </authorList>
    </citation>
    <scope>NUCLEOTIDE SEQUENCE [LARGE SCALE GENOMIC DNA]</scope>
    <source>
        <strain evidence="1 3">120213</strain>
        <strain evidence="2 4">DMI_063113</strain>
    </source>
</reference>
<evidence type="ECO:0000313" key="1">
    <source>
        <dbReference type="EMBL" id="KAE9970186.1"/>
    </source>
</evidence>
<dbReference type="EMBL" id="WNWS01000340">
    <property type="protein sequence ID" value="KAE9970186.1"/>
    <property type="molecule type" value="Genomic_DNA"/>
</dbReference>
<evidence type="ECO:0000313" key="2">
    <source>
        <dbReference type="EMBL" id="KAE9993161.1"/>
    </source>
</evidence>
<dbReference type="InterPro" id="IPR029058">
    <property type="entry name" value="AB_hydrolase_fold"/>
</dbReference>
<evidence type="ECO:0000313" key="4">
    <source>
        <dbReference type="Proteomes" id="UP000490939"/>
    </source>
</evidence>
<dbReference type="Proteomes" id="UP000490939">
    <property type="component" value="Unassembled WGS sequence"/>
</dbReference>
<dbReference type="PANTHER" id="PTHR31591:SF1">
    <property type="entry name" value="UPF0613 PROTEIN PB24D3.06C"/>
    <property type="match status" value="1"/>
</dbReference>
<accession>A0A8H3UGI1</accession>
<dbReference type="Proteomes" id="UP000447873">
    <property type="component" value="Unassembled WGS sequence"/>
</dbReference>
<gene>
    <name evidence="2" type="ORF">EG327_006160</name>
    <name evidence="1" type="ORF">EG328_006442</name>
</gene>
<dbReference type="AlphaFoldDB" id="A0A8H3UGI1"/>
<dbReference type="EMBL" id="WNWR01000036">
    <property type="protein sequence ID" value="KAE9993161.1"/>
    <property type="molecule type" value="Genomic_DNA"/>
</dbReference>
<comment type="caution">
    <text evidence="1">The sequence shown here is derived from an EMBL/GenBank/DDBJ whole genome shotgun (WGS) entry which is preliminary data.</text>
</comment>